<dbReference type="RefSeq" id="WP_012507544.1">
    <property type="nucleotide sequence ID" value="NC_011060.1"/>
</dbReference>
<accession>B4SEF7</accession>
<dbReference type="STRING" id="324925.Ppha_0757"/>
<name>B4SEF7_PELPB</name>
<dbReference type="SUPFAM" id="SSF88723">
    <property type="entry name" value="PIN domain-like"/>
    <property type="match status" value="1"/>
</dbReference>
<dbReference type="Gene3D" id="3.40.50.1010">
    <property type="entry name" value="5'-nuclease"/>
    <property type="match status" value="1"/>
</dbReference>
<dbReference type="Proteomes" id="UP000002724">
    <property type="component" value="Chromosome"/>
</dbReference>
<proteinExistence type="predicted"/>
<dbReference type="InterPro" id="IPR029060">
    <property type="entry name" value="PIN-like_dom_sf"/>
</dbReference>
<dbReference type="EMBL" id="CP001110">
    <property type="protein sequence ID" value="ACF43049.1"/>
    <property type="molecule type" value="Genomic_DNA"/>
</dbReference>
<evidence type="ECO:0000313" key="1">
    <source>
        <dbReference type="EMBL" id="ACF43049.1"/>
    </source>
</evidence>
<dbReference type="OrthoDB" id="5624224at2"/>
<dbReference type="KEGG" id="pph:Ppha_0757"/>
<gene>
    <name evidence="1" type="ordered locus">Ppha_0757</name>
</gene>
<evidence type="ECO:0000313" key="2">
    <source>
        <dbReference type="Proteomes" id="UP000002724"/>
    </source>
</evidence>
<dbReference type="HOGENOM" id="CLU_111934_0_0_10"/>
<keyword evidence="2" id="KW-1185">Reference proteome</keyword>
<dbReference type="AlphaFoldDB" id="B4SEF7"/>
<dbReference type="eggNOG" id="COG1848">
    <property type="taxonomic scope" value="Bacteria"/>
</dbReference>
<reference evidence="1 2" key="1">
    <citation type="submission" date="2008-06" db="EMBL/GenBank/DDBJ databases">
        <title>Complete sequence of Pelodictyon phaeoclathratiforme BU-1.</title>
        <authorList>
            <consortium name="US DOE Joint Genome Institute"/>
            <person name="Lucas S."/>
            <person name="Copeland A."/>
            <person name="Lapidus A."/>
            <person name="Glavina del Rio T."/>
            <person name="Dalin E."/>
            <person name="Tice H."/>
            <person name="Bruce D."/>
            <person name="Goodwin L."/>
            <person name="Pitluck S."/>
            <person name="Schmutz J."/>
            <person name="Larimer F."/>
            <person name="Land M."/>
            <person name="Hauser L."/>
            <person name="Kyrpides N."/>
            <person name="Mikhailova N."/>
            <person name="Liu Z."/>
            <person name="Li T."/>
            <person name="Zhao F."/>
            <person name="Overmann J."/>
            <person name="Bryant D.A."/>
            <person name="Richardson P."/>
        </authorList>
    </citation>
    <scope>NUCLEOTIDE SEQUENCE [LARGE SCALE GENOMIC DNA]</scope>
    <source>
        <strain evidence="2">DSM 5477 / BU-1</strain>
    </source>
</reference>
<organism evidence="1 2">
    <name type="scientific">Pelodictyon phaeoclathratiforme (strain DSM 5477 / BU-1)</name>
    <dbReference type="NCBI Taxonomy" id="324925"/>
    <lineage>
        <taxon>Bacteria</taxon>
        <taxon>Pseudomonadati</taxon>
        <taxon>Chlorobiota</taxon>
        <taxon>Chlorobiia</taxon>
        <taxon>Chlorobiales</taxon>
        <taxon>Chlorobiaceae</taxon>
        <taxon>Chlorobium/Pelodictyon group</taxon>
        <taxon>Pelodictyon</taxon>
    </lineage>
</organism>
<protein>
    <recommendedName>
        <fullName evidence="3">PIN domain-containing protein</fullName>
    </recommendedName>
</protein>
<evidence type="ECO:0008006" key="3">
    <source>
        <dbReference type="Google" id="ProtNLM"/>
    </source>
</evidence>
<sequence>MRVYLDNCCFNRPFDDQSLLSVRLETEAKLGIQEQIKSGRFSLGWSYILDFENNANPFPEKRIEIQRWKDVADLFVNETEEILQKMNELTAIGLKSLDALHVACACSLQCQYFLTVDKGLLKKTKEYPEIKIINPVNFIIEWDTKQ</sequence>